<sequence>MSVARMLLVLRVVKLIMIVVWNDLRHMLTTDEKLKFCFEEFDCHEKPMIEFELILLHNDIEFVVCLLPWREENNAEHVSTPVENVEHHDKEPVEDAATDESDESAVDNNYEVDEELEDDSDVSLVEEIREKDYGNSNRCDP</sequence>
<feature type="compositionally biased region" description="Basic and acidic residues" evidence="1">
    <location>
        <begin position="84"/>
        <end position="93"/>
    </location>
</feature>
<reference evidence="3" key="1">
    <citation type="journal article" date="2023" name="Plant J.">
        <title>Genome sequences and population genomics provide insights into the demographic history, inbreeding, and mutation load of two 'living fossil' tree species of Dipteronia.</title>
        <authorList>
            <person name="Feng Y."/>
            <person name="Comes H.P."/>
            <person name="Chen J."/>
            <person name="Zhu S."/>
            <person name="Lu R."/>
            <person name="Zhang X."/>
            <person name="Li P."/>
            <person name="Qiu J."/>
            <person name="Olsen K.M."/>
            <person name="Qiu Y."/>
        </authorList>
    </citation>
    <scope>NUCLEOTIDE SEQUENCE</scope>
    <source>
        <strain evidence="3">NBL</strain>
    </source>
</reference>
<dbReference type="EMBL" id="JANJYJ010000008">
    <property type="protein sequence ID" value="KAK3193559.1"/>
    <property type="molecule type" value="Genomic_DNA"/>
</dbReference>
<accession>A0AAD9ZVW4</accession>
<feature type="compositionally biased region" description="Acidic residues" evidence="1">
    <location>
        <begin position="94"/>
        <end position="121"/>
    </location>
</feature>
<feature type="signal peptide" evidence="2">
    <location>
        <begin position="1"/>
        <end position="21"/>
    </location>
</feature>
<feature type="region of interest" description="Disordered" evidence="1">
    <location>
        <begin position="77"/>
        <end position="141"/>
    </location>
</feature>
<keyword evidence="4" id="KW-1185">Reference proteome</keyword>
<feature type="compositionally biased region" description="Basic and acidic residues" evidence="1">
    <location>
        <begin position="126"/>
        <end position="141"/>
    </location>
</feature>
<proteinExistence type="predicted"/>
<evidence type="ECO:0000256" key="1">
    <source>
        <dbReference type="SAM" id="MobiDB-lite"/>
    </source>
</evidence>
<gene>
    <name evidence="3" type="ORF">Dsin_024869</name>
</gene>
<evidence type="ECO:0000256" key="2">
    <source>
        <dbReference type="SAM" id="SignalP"/>
    </source>
</evidence>
<feature type="chain" id="PRO_5042120005" evidence="2">
    <location>
        <begin position="22"/>
        <end position="141"/>
    </location>
</feature>
<comment type="caution">
    <text evidence="3">The sequence shown here is derived from an EMBL/GenBank/DDBJ whole genome shotgun (WGS) entry which is preliminary data.</text>
</comment>
<dbReference type="Proteomes" id="UP001281410">
    <property type="component" value="Unassembled WGS sequence"/>
</dbReference>
<name>A0AAD9ZVW4_9ROSI</name>
<keyword evidence="2" id="KW-0732">Signal</keyword>
<evidence type="ECO:0000313" key="3">
    <source>
        <dbReference type="EMBL" id="KAK3193559.1"/>
    </source>
</evidence>
<evidence type="ECO:0000313" key="4">
    <source>
        <dbReference type="Proteomes" id="UP001281410"/>
    </source>
</evidence>
<organism evidence="3 4">
    <name type="scientific">Dipteronia sinensis</name>
    <dbReference type="NCBI Taxonomy" id="43782"/>
    <lineage>
        <taxon>Eukaryota</taxon>
        <taxon>Viridiplantae</taxon>
        <taxon>Streptophyta</taxon>
        <taxon>Embryophyta</taxon>
        <taxon>Tracheophyta</taxon>
        <taxon>Spermatophyta</taxon>
        <taxon>Magnoliopsida</taxon>
        <taxon>eudicotyledons</taxon>
        <taxon>Gunneridae</taxon>
        <taxon>Pentapetalae</taxon>
        <taxon>rosids</taxon>
        <taxon>malvids</taxon>
        <taxon>Sapindales</taxon>
        <taxon>Sapindaceae</taxon>
        <taxon>Hippocastanoideae</taxon>
        <taxon>Acereae</taxon>
        <taxon>Dipteronia</taxon>
    </lineage>
</organism>
<dbReference type="AlphaFoldDB" id="A0AAD9ZVW4"/>
<protein>
    <submittedName>
        <fullName evidence="3">Uncharacterized protein</fullName>
    </submittedName>
</protein>